<dbReference type="AlphaFoldDB" id="A0A2A2CY09"/>
<dbReference type="GO" id="GO:0003677">
    <property type="term" value="F:DNA binding"/>
    <property type="evidence" value="ECO:0007669"/>
    <property type="project" value="InterPro"/>
</dbReference>
<gene>
    <name evidence="2" type="ORF">CK936_36985</name>
</gene>
<evidence type="ECO:0000259" key="1">
    <source>
        <dbReference type="PROSITE" id="PS50943"/>
    </source>
</evidence>
<organism evidence="2 3">
    <name type="scientific">Streptomyces albireticuli</name>
    <dbReference type="NCBI Taxonomy" id="1940"/>
    <lineage>
        <taxon>Bacteria</taxon>
        <taxon>Bacillati</taxon>
        <taxon>Actinomycetota</taxon>
        <taxon>Actinomycetes</taxon>
        <taxon>Kitasatosporales</taxon>
        <taxon>Streptomycetaceae</taxon>
        <taxon>Streptomyces</taxon>
    </lineage>
</organism>
<dbReference type="CDD" id="cd00093">
    <property type="entry name" value="HTH_XRE"/>
    <property type="match status" value="1"/>
</dbReference>
<accession>A0A2A2CY09</accession>
<dbReference type="InterPro" id="IPR001387">
    <property type="entry name" value="Cro/C1-type_HTH"/>
</dbReference>
<comment type="caution">
    <text evidence="2">The sequence shown here is derived from an EMBL/GenBank/DDBJ whole genome shotgun (WGS) entry which is preliminary data.</text>
</comment>
<dbReference type="Pfam" id="PF19054">
    <property type="entry name" value="DUF5753"/>
    <property type="match status" value="1"/>
</dbReference>
<protein>
    <submittedName>
        <fullName evidence="2">Transcriptional regulator</fullName>
    </submittedName>
</protein>
<dbReference type="Gene3D" id="1.10.260.40">
    <property type="entry name" value="lambda repressor-like DNA-binding domains"/>
    <property type="match status" value="1"/>
</dbReference>
<dbReference type="PROSITE" id="PS50943">
    <property type="entry name" value="HTH_CROC1"/>
    <property type="match status" value="1"/>
</dbReference>
<reference evidence="2 3" key="1">
    <citation type="submission" date="2017-08" db="EMBL/GenBank/DDBJ databases">
        <title>Genome sequence of Streptomyces albireticuli NRRL B-1670.</title>
        <authorList>
            <person name="Graham D.E."/>
            <person name="Mahan K.M."/>
            <person name="Klingeman D.M."/>
            <person name="Hettich R.L."/>
            <person name="Parry R.J."/>
            <person name="Spain J.C."/>
        </authorList>
    </citation>
    <scope>NUCLEOTIDE SEQUENCE [LARGE SCALE GENOMIC DNA]</scope>
    <source>
        <strain evidence="2 3">NRRL B-1670</strain>
    </source>
</reference>
<dbReference type="InterPro" id="IPR043917">
    <property type="entry name" value="DUF5753"/>
</dbReference>
<feature type="domain" description="HTH cro/C1-type" evidence="1">
    <location>
        <begin position="18"/>
        <end position="72"/>
    </location>
</feature>
<dbReference type="SMART" id="SM00530">
    <property type="entry name" value="HTH_XRE"/>
    <property type="match status" value="1"/>
</dbReference>
<sequence>MGSSGSPTLRQQRLGVELRKLRERAGLSTSAAAALLGVNQSRISNIEAGRYAVGADRVRTMARNYACPDRDLVEALAGMTGGRTRGWWEEYREFLSAGLMDLVEMEHHAHGMRIGVVVHIPGLLQTTDHARALFSSSVPPLEQYEVERRVSLRIRRQEILHGSQPTPLVAILHEAALRMGVGGSATARAQLAYLAEMSEHDNVTVLVVPFGGGTFTGSGQPVVYASGPVPQLDTVQLDTDYGCEFLDAEAQLARHRTVLDRMEQSALKPTESRDLIHRISQEI</sequence>
<dbReference type="EMBL" id="NSJV01000711">
    <property type="protein sequence ID" value="PAU44046.1"/>
    <property type="molecule type" value="Genomic_DNA"/>
</dbReference>
<keyword evidence="3" id="KW-1185">Reference proteome</keyword>
<evidence type="ECO:0000313" key="3">
    <source>
        <dbReference type="Proteomes" id="UP000218944"/>
    </source>
</evidence>
<dbReference type="InterPro" id="IPR010982">
    <property type="entry name" value="Lambda_DNA-bd_dom_sf"/>
</dbReference>
<proteinExistence type="predicted"/>
<dbReference type="Proteomes" id="UP000218944">
    <property type="component" value="Unassembled WGS sequence"/>
</dbReference>
<dbReference type="Pfam" id="PF13560">
    <property type="entry name" value="HTH_31"/>
    <property type="match status" value="1"/>
</dbReference>
<evidence type="ECO:0000313" key="2">
    <source>
        <dbReference type="EMBL" id="PAU44046.1"/>
    </source>
</evidence>
<dbReference type="SUPFAM" id="SSF47413">
    <property type="entry name" value="lambda repressor-like DNA-binding domains"/>
    <property type="match status" value="1"/>
</dbReference>
<name>A0A2A2CY09_9ACTN</name>